<sequence>MLSRVSQNYELKGSDYKIFIKSNGVHTDIVLPLKNYVFIWNEYFPFEDTKSQSDDFEYISIGWGDKGFYLDTPTWAELKVSTALIAGTGLGNAAFHITYYKDIFEDDLTYSINISKEQYLSIVQSVKESLKYENDKPINIKTTAQYGENDSFYEASGSYSIFHTCNTWTNNVLKKAKLPASKWVAFDDGILYQYKKFKNSK</sequence>
<gene>
    <name evidence="1" type="ORF">CRU91_03390</name>
</gene>
<keyword evidence="2" id="KW-1185">Reference proteome</keyword>
<proteinExistence type="predicted"/>
<comment type="caution">
    <text evidence="1">The sequence shown here is derived from an EMBL/GenBank/DDBJ whole genome shotgun (WGS) entry which is preliminary data.</text>
</comment>
<name>A0A366MVS9_9BACT</name>
<protein>
    <submittedName>
        <fullName evidence="1">TIGR02117 family protein</fullName>
    </submittedName>
</protein>
<dbReference type="AlphaFoldDB" id="A0A366MVS9"/>
<dbReference type="NCBIfam" id="TIGR02117">
    <property type="entry name" value="chp_urease_rgn"/>
    <property type="match status" value="1"/>
</dbReference>
<dbReference type="EMBL" id="PDKB01000004">
    <property type="protein sequence ID" value="RBQ29704.1"/>
    <property type="molecule type" value="Genomic_DNA"/>
</dbReference>
<dbReference type="OrthoDB" id="211174at2"/>
<dbReference type="Proteomes" id="UP000252669">
    <property type="component" value="Unassembled WGS sequence"/>
</dbReference>
<dbReference type="InterPro" id="IPR011727">
    <property type="entry name" value="CHP02117"/>
</dbReference>
<organism evidence="1 2">
    <name type="scientific">Aliarcobacter vitoriensis</name>
    <dbReference type="NCBI Taxonomy" id="2011099"/>
    <lineage>
        <taxon>Bacteria</taxon>
        <taxon>Pseudomonadati</taxon>
        <taxon>Campylobacterota</taxon>
        <taxon>Epsilonproteobacteria</taxon>
        <taxon>Campylobacterales</taxon>
        <taxon>Arcobacteraceae</taxon>
        <taxon>Aliarcobacter</taxon>
    </lineage>
</organism>
<evidence type="ECO:0000313" key="1">
    <source>
        <dbReference type="EMBL" id="RBQ29704.1"/>
    </source>
</evidence>
<accession>A0A366MVS9</accession>
<reference evidence="1 2" key="1">
    <citation type="submission" date="2017-10" db="EMBL/GenBank/DDBJ databases">
        <title>Genomics of the genus Arcobacter.</title>
        <authorList>
            <person name="Perez-Cataluna A."/>
            <person name="Figueras M.J."/>
        </authorList>
    </citation>
    <scope>NUCLEOTIDE SEQUENCE [LARGE SCALE GENOMIC DNA]</scope>
    <source>
        <strain evidence="1 2">CECT 9230</strain>
    </source>
</reference>
<dbReference type="Pfam" id="PF09601">
    <property type="entry name" value="DUF2459"/>
    <property type="match status" value="1"/>
</dbReference>
<evidence type="ECO:0000313" key="2">
    <source>
        <dbReference type="Proteomes" id="UP000252669"/>
    </source>
</evidence>